<organism evidence="1">
    <name type="scientific">Tanacetum cinerariifolium</name>
    <name type="common">Dalmatian daisy</name>
    <name type="synonym">Chrysanthemum cinerariifolium</name>
    <dbReference type="NCBI Taxonomy" id="118510"/>
    <lineage>
        <taxon>Eukaryota</taxon>
        <taxon>Viridiplantae</taxon>
        <taxon>Streptophyta</taxon>
        <taxon>Embryophyta</taxon>
        <taxon>Tracheophyta</taxon>
        <taxon>Spermatophyta</taxon>
        <taxon>Magnoliopsida</taxon>
        <taxon>eudicotyledons</taxon>
        <taxon>Gunneridae</taxon>
        <taxon>Pentapetalae</taxon>
        <taxon>asterids</taxon>
        <taxon>campanulids</taxon>
        <taxon>Asterales</taxon>
        <taxon>Asteraceae</taxon>
        <taxon>Asteroideae</taxon>
        <taxon>Anthemideae</taxon>
        <taxon>Anthemidinae</taxon>
        <taxon>Tanacetum</taxon>
    </lineage>
</organism>
<reference evidence="1" key="1">
    <citation type="journal article" date="2019" name="Sci. Rep.">
        <title>Draft genome of Tanacetum cinerariifolium, the natural source of mosquito coil.</title>
        <authorList>
            <person name="Yamashiro T."/>
            <person name="Shiraishi A."/>
            <person name="Satake H."/>
            <person name="Nakayama K."/>
        </authorList>
    </citation>
    <scope>NUCLEOTIDE SEQUENCE</scope>
</reference>
<dbReference type="AlphaFoldDB" id="A0A699XR08"/>
<comment type="caution">
    <text evidence="1">The sequence shown here is derived from an EMBL/GenBank/DDBJ whole genome shotgun (WGS) entry which is preliminary data.</text>
</comment>
<dbReference type="EMBL" id="BKCJ011877063">
    <property type="protein sequence ID" value="GFD60388.1"/>
    <property type="molecule type" value="Genomic_DNA"/>
</dbReference>
<protein>
    <submittedName>
        <fullName evidence="1">Acetyl-CoA carboxylase beta subunit</fullName>
    </submittedName>
</protein>
<name>A0A699XR08_TANCI</name>
<accession>A0A699XR08</accession>
<feature type="non-terminal residue" evidence="1">
    <location>
        <position position="1"/>
    </location>
</feature>
<evidence type="ECO:0000313" key="1">
    <source>
        <dbReference type="EMBL" id="GFD60388.1"/>
    </source>
</evidence>
<gene>
    <name evidence="1" type="ORF">Tci_932357</name>
</gene>
<proteinExistence type="predicted"/>
<sequence length="56" mass="6062">VSKSAEEAAEHFGWMARFAGLDMAASSALTQQRLGWQPTHVGLLADLEHGDYFAGK</sequence>